<dbReference type="Proteomes" id="UP000737018">
    <property type="component" value="Unassembled WGS sequence"/>
</dbReference>
<feature type="domain" description="Peptidase C1A papain C-terminal" evidence="1">
    <location>
        <begin position="38"/>
        <end position="65"/>
    </location>
</feature>
<evidence type="ECO:0000313" key="2">
    <source>
        <dbReference type="EMBL" id="KAF3954192.1"/>
    </source>
</evidence>
<protein>
    <recommendedName>
        <fullName evidence="1">Peptidase C1A papain C-terminal domain-containing protein</fullName>
    </recommendedName>
</protein>
<evidence type="ECO:0000259" key="1">
    <source>
        <dbReference type="Pfam" id="PF00112"/>
    </source>
</evidence>
<sequence length="87" mass="9642">MGQTQQLKNSLLLVLDTRFPPSPLSPKTAFRYENLTEIPMTMDWREKGAVTPIKNQGHCGCCISIIFVVASILSHPSLISPNNGIFK</sequence>
<accession>A0A8J4VDM7</accession>
<comment type="caution">
    <text evidence="2">The sequence shown here is derived from an EMBL/GenBank/DDBJ whole genome shotgun (WGS) entry which is preliminary data.</text>
</comment>
<name>A0A8J4VDM7_9ROSI</name>
<dbReference type="Pfam" id="PF00112">
    <property type="entry name" value="Peptidase_C1"/>
    <property type="match status" value="1"/>
</dbReference>
<organism evidence="2 3">
    <name type="scientific">Castanea mollissima</name>
    <name type="common">Chinese chestnut</name>
    <dbReference type="NCBI Taxonomy" id="60419"/>
    <lineage>
        <taxon>Eukaryota</taxon>
        <taxon>Viridiplantae</taxon>
        <taxon>Streptophyta</taxon>
        <taxon>Embryophyta</taxon>
        <taxon>Tracheophyta</taxon>
        <taxon>Spermatophyta</taxon>
        <taxon>Magnoliopsida</taxon>
        <taxon>eudicotyledons</taxon>
        <taxon>Gunneridae</taxon>
        <taxon>Pentapetalae</taxon>
        <taxon>rosids</taxon>
        <taxon>fabids</taxon>
        <taxon>Fagales</taxon>
        <taxon>Fagaceae</taxon>
        <taxon>Castanea</taxon>
    </lineage>
</organism>
<dbReference type="InterPro" id="IPR038765">
    <property type="entry name" value="Papain-like_cys_pep_sf"/>
</dbReference>
<dbReference type="SUPFAM" id="SSF54001">
    <property type="entry name" value="Cysteine proteinases"/>
    <property type="match status" value="1"/>
</dbReference>
<dbReference type="AlphaFoldDB" id="A0A8J4VDM7"/>
<dbReference type="GO" id="GO:0008234">
    <property type="term" value="F:cysteine-type peptidase activity"/>
    <property type="evidence" value="ECO:0007669"/>
    <property type="project" value="InterPro"/>
</dbReference>
<dbReference type="OrthoDB" id="1716297at2759"/>
<evidence type="ECO:0000313" key="3">
    <source>
        <dbReference type="Proteomes" id="UP000737018"/>
    </source>
</evidence>
<reference evidence="2" key="1">
    <citation type="submission" date="2020-03" db="EMBL/GenBank/DDBJ databases">
        <title>Castanea mollissima Vanexum genome sequencing.</title>
        <authorList>
            <person name="Staton M."/>
        </authorList>
    </citation>
    <scope>NUCLEOTIDE SEQUENCE</scope>
    <source>
        <tissue evidence="2">Leaf</tissue>
    </source>
</reference>
<dbReference type="Gene3D" id="3.90.70.10">
    <property type="entry name" value="Cysteine proteinases"/>
    <property type="match status" value="1"/>
</dbReference>
<proteinExistence type="predicted"/>
<dbReference type="InterPro" id="IPR000668">
    <property type="entry name" value="Peptidase_C1A_C"/>
</dbReference>
<gene>
    <name evidence="2" type="ORF">CMV_020433</name>
</gene>
<dbReference type="EMBL" id="JRKL02003797">
    <property type="protein sequence ID" value="KAF3954192.1"/>
    <property type="molecule type" value="Genomic_DNA"/>
</dbReference>
<dbReference type="GO" id="GO:0006508">
    <property type="term" value="P:proteolysis"/>
    <property type="evidence" value="ECO:0007669"/>
    <property type="project" value="InterPro"/>
</dbReference>
<keyword evidence="3" id="KW-1185">Reference proteome</keyword>